<dbReference type="InterPro" id="IPR003439">
    <property type="entry name" value="ABC_transporter-like_ATP-bd"/>
</dbReference>
<organism evidence="6 7">
    <name type="scientific">Parafrankia soli</name>
    <dbReference type="NCBI Taxonomy" id="2599596"/>
    <lineage>
        <taxon>Bacteria</taxon>
        <taxon>Bacillati</taxon>
        <taxon>Actinomycetota</taxon>
        <taxon>Actinomycetes</taxon>
        <taxon>Frankiales</taxon>
        <taxon>Frankiaceae</taxon>
        <taxon>Parafrankia</taxon>
    </lineage>
</organism>
<feature type="domain" description="ABC transporter" evidence="5">
    <location>
        <begin position="38"/>
        <end position="276"/>
    </location>
</feature>
<dbReference type="PANTHER" id="PTHR24220">
    <property type="entry name" value="IMPORT ATP-BINDING PROTEIN"/>
    <property type="match status" value="1"/>
</dbReference>
<evidence type="ECO:0000256" key="3">
    <source>
        <dbReference type="ARBA" id="ARBA00022840"/>
    </source>
</evidence>
<name>A0A1S1PIY7_9ACTN</name>
<dbReference type="InterPro" id="IPR015854">
    <property type="entry name" value="ABC_transpr_LolD-like"/>
</dbReference>
<gene>
    <name evidence="6" type="ORF">BBK14_24905</name>
</gene>
<keyword evidence="2" id="KW-0547">Nucleotide-binding</keyword>
<accession>A0A1S1PIY7</accession>
<evidence type="ECO:0000259" key="5">
    <source>
        <dbReference type="PROSITE" id="PS50893"/>
    </source>
</evidence>
<dbReference type="SUPFAM" id="SSF52540">
    <property type="entry name" value="P-loop containing nucleoside triphosphate hydrolases"/>
    <property type="match status" value="1"/>
</dbReference>
<dbReference type="AlphaFoldDB" id="A0A1S1PIY7"/>
<keyword evidence="7" id="KW-1185">Reference proteome</keyword>
<dbReference type="PROSITE" id="PS50893">
    <property type="entry name" value="ABC_TRANSPORTER_2"/>
    <property type="match status" value="1"/>
</dbReference>
<dbReference type="PANTHER" id="PTHR24220:SF685">
    <property type="entry name" value="ABC TRANSPORTER RELATED"/>
    <property type="match status" value="1"/>
</dbReference>
<dbReference type="GO" id="GO:0016887">
    <property type="term" value="F:ATP hydrolysis activity"/>
    <property type="evidence" value="ECO:0007669"/>
    <property type="project" value="InterPro"/>
</dbReference>
<dbReference type="InterPro" id="IPR027417">
    <property type="entry name" value="P-loop_NTPase"/>
</dbReference>
<dbReference type="PROSITE" id="PS00211">
    <property type="entry name" value="ABC_TRANSPORTER_1"/>
    <property type="match status" value="1"/>
</dbReference>
<dbReference type="CDD" id="cd03255">
    <property type="entry name" value="ABC_MJ0796_LolCDE_FtsE"/>
    <property type="match status" value="1"/>
</dbReference>
<dbReference type="EMBL" id="MAXA01000243">
    <property type="protein sequence ID" value="OHV22838.1"/>
    <property type="molecule type" value="Genomic_DNA"/>
</dbReference>
<evidence type="ECO:0000313" key="6">
    <source>
        <dbReference type="EMBL" id="OHV22838.1"/>
    </source>
</evidence>
<dbReference type="SMART" id="SM00382">
    <property type="entry name" value="AAA"/>
    <property type="match status" value="1"/>
</dbReference>
<evidence type="ECO:0000256" key="1">
    <source>
        <dbReference type="ARBA" id="ARBA00022448"/>
    </source>
</evidence>
<dbReference type="OrthoDB" id="3266715at2"/>
<evidence type="ECO:0000256" key="2">
    <source>
        <dbReference type="ARBA" id="ARBA00022741"/>
    </source>
</evidence>
<evidence type="ECO:0000256" key="4">
    <source>
        <dbReference type="SAM" id="MobiDB-lite"/>
    </source>
</evidence>
<reference evidence="7" key="1">
    <citation type="submission" date="2016-07" db="EMBL/GenBank/DDBJ databases">
        <title>Frankia sp. NRRL B-16219 Genome sequencing.</title>
        <authorList>
            <person name="Ghodhbane-Gtari F."/>
            <person name="Swanson E."/>
            <person name="Gueddou A."/>
            <person name="Louati M."/>
            <person name="Nouioui I."/>
            <person name="Hezbri K."/>
            <person name="Abebe-Akele F."/>
            <person name="Simpson S."/>
            <person name="Morris K."/>
            <person name="Thomas K."/>
            <person name="Gtari M."/>
            <person name="Tisa L.S."/>
        </authorList>
    </citation>
    <scope>NUCLEOTIDE SEQUENCE [LARGE SCALE GENOMIC DNA]</scope>
    <source>
        <strain evidence="7">NRRL B-16219</strain>
    </source>
</reference>
<dbReference type="Pfam" id="PF00005">
    <property type="entry name" value="ABC_tran"/>
    <property type="match status" value="1"/>
</dbReference>
<keyword evidence="1" id="KW-0813">Transport</keyword>
<comment type="caution">
    <text evidence="6">The sequence shown here is derived from an EMBL/GenBank/DDBJ whole genome shotgun (WGS) entry which is preliminary data.</text>
</comment>
<protein>
    <submittedName>
        <fullName evidence="6">Phosphonate ABC transporter ATP-binding protein</fullName>
    </submittedName>
</protein>
<dbReference type="InterPro" id="IPR003593">
    <property type="entry name" value="AAA+_ATPase"/>
</dbReference>
<sequence length="305" mass="30616">MSESPGSPEPSRSSEPPRSSELPELPGSPGTGSEEPAVRLRSVYRTFDAETAPVHALRGASLTVARGEFVAVMGPSGSGKSTLLNVVAGLERVDDGSVTVAGIALTALSEADLARLRRHHVGMVFQFFHLLEAMSVADNVVLAARLSGAGRRAAVRRGHDLLDLLGLLERADSMPGTLSGGQRQRLAIARALANEPTVLLADEPTGALDSAGAAEVLDLFTRLHERGQTILMVTHDPQVAAGAQRIVTMRDGRVSTSASGGAGAGTGAAGVAGAGGATVAAGVAGAGGATVAGGGAGRGRAEVSA</sequence>
<dbReference type="GO" id="GO:0098796">
    <property type="term" value="C:membrane protein complex"/>
    <property type="evidence" value="ECO:0007669"/>
    <property type="project" value="UniProtKB-ARBA"/>
</dbReference>
<dbReference type="GO" id="GO:0005886">
    <property type="term" value="C:plasma membrane"/>
    <property type="evidence" value="ECO:0007669"/>
    <property type="project" value="TreeGrafter"/>
</dbReference>
<dbReference type="Proteomes" id="UP000179769">
    <property type="component" value="Unassembled WGS sequence"/>
</dbReference>
<feature type="region of interest" description="Disordered" evidence="4">
    <location>
        <begin position="1"/>
        <end position="36"/>
    </location>
</feature>
<dbReference type="InterPro" id="IPR017871">
    <property type="entry name" value="ABC_transporter-like_CS"/>
</dbReference>
<dbReference type="GO" id="GO:0005524">
    <property type="term" value="F:ATP binding"/>
    <property type="evidence" value="ECO:0007669"/>
    <property type="project" value="UniProtKB-KW"/>
</dbReference>
<proteinExistence type="predicted"/>
<keyword evidence="3 6" id="KW-0067">ATP-binding</keyword>
<feature type="compositionally biased region" description="Low complexity" evidence="4">
    <location>
        <begin position="1"/>
        <end position="28"/>
    </location>
</feature>
<dbReference type="GO" id="GO:0022857">
    <property type="term" value="F:transmembrane transporter activity"/>
    <property type="evidence" value="ECO:0007669"/>
    <property type="project" value="UniProtKB-ARBA"/>
</dbReference>
<evidence type="ECO:0000313" key="7">
    <source>
        <dbReference type="Proteomes" id="UP000179769"/>
    </source>
</evidence>
<dbReference type="FunFam" id="3.40.50.300:FF:000032">
    <property type="entry name" value="Export ABC transporter ATP-binding protein"/>
    <property type="match status" value="1"/>
</dbReference>
<dbReference type="Gene3D" id="3.40.50.300">
    <property type="entry name" value="P-loop containing nucleotide triphosphate hydrolases"/>
    <property type="match status" value="1"/>
</dbReference>
<dbReference type="InterPro" id="IPR017911">
    <property type="entry name" value="MacB-like_ATP-bd"/>
</dbReference>